<dbReference type="WBParaSite" id="PSU_v2.g9094.t1">
    <property type="protein sequence ID" value="PSU_v2.g9094.t1"/>
    <property type="gene ID" value="PSU_v2.g9094"/>
</dbReference>
<reference evidence="4" key="1">
    <citation type="submission" date="2022-11" db="UniProtKB">
        <authorList>
            <consortium name="WormBaseParasite"/>
        </authorList>
    </citation>
    <scope>IDENTIFICATION</scope>
</reference>
<dbReference type="GO" id="GO:0004725">
    <property type="term" value="F:protein tyrosine phosphatase activity"/>
    <property type="evidence" value="ECO:0007669"/>
    <property type="project" value="InterPro"/>
</dbReference>
<name>A0A914ZB03_9BILA</name>
<dbReference type="SMART" id="SM00194">
    <property type="entry name" value="PTPc"/>
    <property type="match status" value="1"/>
</dbReference>
<dbReference type="InterPro" id="IPR003595">
    <property type="entry name" value="Tyr_Pase_cat"/>
</dbReference>
<organism evidence="3 4">
    <name type="scientific">Panagrolaimus superbus</name>
    <dbReference type="NCBI Taxonomy" id="310955"/>
    <lineage>
        <taxon>Eukaryota</taxon>
        <taxon>Metazoa</taxon>
        <taxon>Ecdysozoa</taxon>
        <taxon>Nematoda</taxon>
        <taxon>Chromadorea</taxon>
        <taxon>Rhabditida</taxon>
        <taxon>Tylenchina</taxon>
        <taxon>Panagrolaimomorpha</taxon>
        <taxon>Panagrolaimoidea</taxon>
        <taxon>Panagrolaimidae</taxon>
        <taxon>Panagrolaimus</taxon>
    </lineage>
</organism>
<dbReference type="Gene3D" id="3.90.190.10">
    <property type="entry name" value="Protein tyrosine phosphatase superfamily"/>
    <property type="match status" value="1"/>
</dbReference>
<feature type="domain" description="Tyrosine-protein phosphatase" evidence="1">
    <location>
        <begin position="1"/>
        <end position="261"/>
    </location>
</feature>
<evidence type="ECO:0000313" key="4">
    <source>
        <dbReference type="WBParaSite" id="PSU_v2.g9094.t1"/>
    </source>
</evidence>
<proteinExistence type="predicted"/>
<dbReference type="PROSITE" id="PS50056">
    <property type="entry name" value="TYR_PHOSPHATASE_2"/>
    <property type="match status" value="1"/>
</dbReference>
<dbReference type="SUPFAM" id="SSF52799">
    <property type="entry name" value="(Phosphotyrosine protein) phosphatases II"/>
    <property type="match status" value="2"/>
</dbReference>
<keyword evidence="3" id="KW-1185">Reference proteome</keyword>
<dbReference type="PRINTS" id="PR00700">
    <property type="entry name" value="PRTYPHPHTASE"/>
</dbReference>
<dbReference type="SMART" id="SM00404">
    <property type="entry name" value="PTPc_motif"/>
    <property type="match status" value="1"/>
</dbReference>
<dbReference type="AlphaFoldDB" id="A0A914ZB03"/>
<dbReference type="PROSITE" id="PS50055">
    <property type="entry name" value="TYR_PHOSPHATASE_PTP"/>
    <property type="match status" value="1"/>
</dbReference>
<evidence type="ECO:0000313" key="3">
    <source>
        <dbReference type="Proteomes" id="UP000887577"/>
    </source>
</evidence>
<feature type="domain" description="Tyrosine specific protein phosphatases" evidence="2">
    <location>
        <begin position="183"/>
        <end position="252"/>
    </location>
</feature>
<accession>A0A914ZB03</accession>
<dbReference type="Pfam" id="PF00102">
    <property type="entry name" value="Y_phosphatase"/>
    <property type="match status" value="1"/>
</dbReference>
<sequence length="505" mass="58569">MFLEVPNSGANQIETAIASEIEEINEELELNKLKNRYLNIGAVESTRIRLHSESASDYINANYIDSCDARNQYIATQAPLPHTFTDFWAMINQEKSNIIVVITNMVERGRRKCDQYWPTSPRVPSHYGGYQVTLDTEMPNANFVHRIFHLKTSNCILPERTIHQVHFTSWPDHGVPDTVFPLLSFMNYVAEIQATGPIVVHCSAGVGRSGSFILIDSMRRHLLQCDRINIQAHLKHIRNQRAKLVQTVDQYIFCHRVIRELIRHGISRQPVLNFQYYVNFLYTQPMPDGRSRLQMQYEDVCKCPHSPSCEIGIGCSVLPGFHRVNEFLIGNWPYACKDLWSSLWEHNCQTMILIGSELEVGNYFSHYLELNGSSEKNDDGIRVEQKEENKFCLYNNEDELCVKLIRVKPSALEIDFWGEMERIQEEVLQYHNCQMMLLEPSNTAIAYVLCALQSAACQMEQERYIDVLPYISTYRFIQCGCWKSQTNLEYIYDKLSQLVILQHRC</sequence>
<dbReference type="PANTHER" id="PTHR19134">
    <property type="entry name" value="RECEPTOR-TYPE TYROSINE-PROTEIN PHOSPHATASE"/>
    <property type="match status" value="1"/>
</dbReference>
<dbReference type="Proteomes" id="UP000887577">
    <property type="component" value="Unplaced"/>
</dbReference>
<evidence type="ECO:0000259" key="2">
    <source>
        <dbReference type="PROSITE" id="PS50056"/>
    </source>
</evidence>
<dbReference type="InterPro" id="IPR029021">
    <property type="entry name" value="Prot-tyrosine_phosphatase-like"/>
</dbReference>
<dbReference type="PROSITE" id="PS00383">
    <property type="entry name" value="TYR_PHOSPHATASE_1"/>
    <property type="match status" value="1"/>
</dbReference>
<dbReference type="InterPro" id="IPR050348">
    <property type="entry name" value="Protein-Tyr_Phosphatase"/>
</dbReference>
<protein>
    <submittedName>
        <fullName evidence="4">Protein tyrosine phosphatase</fullName>
    </submittedName>
</protein>
<dbReference type="InterPro" id="IPR000387">
    <property type="entry name" value="Tyr_Pase_dom"/>
</dbReference>
<dbReference type="InterPro" id="IPR016130">
    <property type="entry name" value="Tyr_Pase_AS"/>
</dbReference>
<evidence type="ECO:0000259" key="1">
    <source>
        <dbReference type="PROSITE" id="PS50055"/>
    </source>
</evidence>
<dbReference type="InterPro" id="IPR000242">
    <property type="entry name" value="PTP_cat"/>
</dbReference>
<dbReference type="PANTHER" id="PTHR19134:SF540">
    <property type="entry name" value="TYROSINE-PROTEIN PHOSPHATASE 99A"/>
    <property type="match status" value="1"/>
</dbReference>